<dbReference type="PANTHER" id="PTHR46191:SF2">
    <property type="entry name" value="HALOACID DEHALOGENASE-LIKE HYDROLASE DOMAIN-CONTAINING PROTEIN 3"/>
    <property type="match status" value="1"/>
</dbReference>
<dbReference type="SUPFAM" id="SSF56784">
    <property type="entry name" value="HAD-like"/>
    <property type="match status" value="1"/>
</dbReference>
<proteinExistence type="predicted"/>
<dbReference type="AlphaFoldDB" id="A0A8H2XZP2"/>
<dbReference type="Gene3D" id="1.10.150.720">
    <property type="entry name" value="Haloacid dehalogenase-like hydrolase"/>
    <property type="match status" value="1"/>
</dbReference>
<dbReference type="Proteomes" id="UP000663841">
    <property type="component" value="Unassembled WGS sequence"/>
</dbReference>
<evidence type="ECO:0000313" key="2">
    <source>
        <dbReference type="Proteomes" id="UP000663841"/>
    </source>
</evidence>
<sequence length="307" mass="34231">MCPIRFLTRARPLLLNEYTRPSPAYNDNAMRVKIVFFDALHTIVQPRIPIFEQYHRVLTPKLGPLNPGLLKDSFKTGESLREVQQERPAYAYGNGKTDGVENDAVRSWWKEVIRRTALGAGADPQSTSFRLGNNRLSKGVAETDAHLDDAVAELLHIFSSKKGYKLTEGTLQTVSTLQSELGVQTGLVSNCDARILHALEDLEITSHLDPMVISELEKFEKPDAHMWQVACQRSGTELGEAVHVGDDFDADVLGATRAGVRAIWYRPPGQDNNIEGNEENIVPEGVVVVEKLVDIVDIVRRWNQGHV</sequence>
<dbReference type="InterPro" id="IPR023214">
    <property type="entry name" value="HAD_sf"/>
</dbReference>
<dbReference type="GO" id="GO:0005634">
    <property type="term" value="C:nucleus"/>
    <property type="evidence" value="ECO:0007669"/>
    <property type="project" value="TreeGrafter"/>
</dbReference>
<accession>A0A8H2XZP2</accession>
<evidence type="ECO:0000313" key="1">
    <source>
        <dbReference type="EMBL" id="CAE6438938.1"/>
    </source>
</evidence>
<protein>
    <submittedName>
        <fullName evidence="1">Uncharacterized protein</fullName>
    </submittedName>
</protein>
<dbReference type="Pfam" id="PF00702">
    <property type="entry name" value="Hydrolase"/>
    <property type="match status" value="1"/>
</dbReference>
<name>A0A8H2XZP2_9AGAM</name>
<dbReference type="SFLD" id="SFLDS00003">
    <property type="entry name" value="Haloacid_Dehalogenase"/>
    <property type="match status" value="1"/>
</dbReference>
<comment type="caution">
    <text evidence="1">The sequence shown here is derived from an EMBL/GenBank/DDBJ whole genome shotgun (WGS) entry which is preliminary data.</text>
</comment>
<organism evidence="1 2">
    <name type="scientific">Rhizoctonia solani</name>
    <dbReference type="NCBI Taxonomy" id="456999"/>
    <lineage>
        <taxon>Eukaryota</taxon>
        <taxon>Fungi</taxon>
        <taxon>Dikarya</taxon>
        <taxon>Basidiomycota</taxon>
        <taxon>Agaricomycotina</taxon>
        <taxon>Agaricomycetes</taxon>
        <taxon>Cantharellales</taxon>
        <taxon>Ceratobasidiaceae</taxon>
        <taxon>Rhizoctonia</taxon>
    </lineage>
</organism>
<dbReference type="InterPro" id="IPR036412">
    <property type="entry name" value="HAD-like_sf"/>
</dbReference>
<gene>
    <name evidence="1" type="ORF">RDB_LOCUS88723</name>
</gene>
<dbReference type="PANTHER" id="PTHR46191">
    <property type="match status" value="1"/>
</dbReference>
<dbReference type="InterPro" id="IPR044924">
    <property type="entry name" value="HAD-SF_hydro_IA_REG-2-like_cap"/>
</dbReference>
<dbReference type="InterPro" id="IPR051828">
    <property type="entry name" value="HAD-like_hydrolase_domain"/>
</dbReference>
<dbReference type="SFLD" id="SFLDG01129">
    <property type="entry name" value="C1.5:_HAD__Beta-PGM__Phosphata"/>
    <property type="match status" value="1"/>
</dbReference>
<reference evidence="1" key="1">
    <citation type="submission" date="2021-01" db="EMBL/GenBank/DDBJ databases">
        <authorList>
            <person name="Kaushik A."/>
        </authorList>
    </citation>
    <scope>NUCLEOTIDE SEQUENCE</scope>
    <source>
        <strain evidence="1">AG3-T5</strain>
    </source>
</reference>
<dbReference type="EMBL" id="CAJMWW010000091">
    <property type="protein sequence ID" value="CAE6438938.1"/>
    <property type="molecule type" value="Genomic_DNA"/>
</dbReference>
<dbReference type="Gene3D" id="3.40.50.1000">
    <property type="entry name" value="HAD superfamily/HAD-like"/>
    <property type="match status" value="1"/>
</dbReference>